<evidence type="ECO:0000256" key="2">
    <source>
        <dbReference type="ARBA" id="ARBA00023002"/>
    </source>
</evidence>
<dbReference type="PANTHER" id="PTHR10696:SF56">
    <property type="entry name" value="TAUD_TFDA-LIKE DOMAIN-CONTAINING PROTEIN"/>
    <property type="match status" value="1"/>
</dbReference>
<dbReference type="AlphaFoldDB" id="A0A7Z0WE42"/>
<dbReference type="Gene3D" id="3.60.130.10">
    <property type="entry name" value="Clavaminate synthase-like"/>
    <property type="match status" value="1"/>
</dbReference>
<reference evidence="6 7" key="1">
    <citation type="submission" date="2016-12" db="EMBL/GenBank/DDBJ databases">
        <title>The draft genome sequence of Actinophytocola xinjiangensis.</title>
        <authorList>
            <person name="Wang W."/>
            <person name="Yuan L."/>
        </authorList>
    </citation>
    <scope>NUCLEOTIDE SEQUENCE [LARGE SCALE GENOMIC DNA]</scope>
    <source>
        <strain evidence="6 7">CGMCC 4.4663</strain>
    </source>
</reference>
<evidence type="ECO:0000256" key="3">
    <source>
        <dbReference type="ARBA" id="ARBA00023004"/>
    </source>
</evidence>
<dbReference type="InterPro" id="IPR003819">
    <property type="entry name" value="TauD/TfdA-like"/>
</dbReference>
<dbReference type="SUPFAM" id="SSF51197">
    <property type="entry name" value="Clavaminate synthase-like"/>
    <property type="match status" value="1"/>
</dbReference>
<dbReference type="PANTHER" id="PTHR10696">
    <property type="entry name" value="GAMMA-BUTYROBETAINE HYDROXYLASE-RELATED"/>
    <property type="match status" value="1"/>
</dbReference>
<comment type="cofactor">
    <cofactor evidence="1">
        <name>Fe(2+)</name>
        <dbReference type="ChEBI" id="CHEBI:29033"/>
    </cofactor>
</comment>
<proteinExistence type="predicted"/>
<dbReference type="Proteomes" id="UP000185696">
    <property type="component" value="Unassembled WGS sequence"/>
</dbReference>
<dbReference type="GO" id="GO:0016491">
    <property type="term" value="F:oxidoreductase activity"/>
    <property type="evidence" value="ECO:0007669"/>
    <property type="project" value="UniProtKB-KW"/>
</dbReference>
<sequence length="310" mass="34311">MNDTWKPLEVSPDSTGHAPTVAGLVAHLDSVPDLGALLAREKALLLRGFAVTPDELDTVMDLLLPNRLSYVHGNSPRTKVGDNVYTSTEYPSRYTISMHGELSYAASWPSRLMFYCQVAAETGGATPVLDAQRWLEVLDPEVRDAFAGGVRYLQLLHDGTGLGKSWRETFETDDRAQVERFLADSDATVEWTADGLRVSHTRPATTRHPVTGTEVWFNQVDQWHPAGLEDEVARVMSEVMKPEELPQYVTFADGSPIPPEYITQIRDRGLSTAVDVAWRPGDVLVIDNVLVAHGRRPYTGDRRVLVAMSG</sequence>
<name>A0A7Z0WE42_9PSEU</name>
<dbReference type="Pfam" id="PF02668">
    <property type="entry name" value="TauD"/>
    <property type="match status" value="1"/>
</dbReference>
<organism evidence="6 7">
    <name type="scientific">Actinophytocola xinjiangensis</name>
    <dbReference type="NCBI Taxonomy" id="485602"/>
    <lineage>
        <taxon>Bacteria</taxon>
        <taxon>Bacillati</taxon>
        <taxon>Actinomycetota</taxon>
        <taxon>Actinomycetes</taxon>
        <taxon>Pseudonocardiales</taxon>
        <taxon>Pseudonocardiaceae</taxon>
    </lineage>
</organism>
<evidence type="ECO:0000256" key="4">
    <source>
        <dbReference type="ARBA" id="ARBA00023194"/>
    </source>
</evidence>
<evidence type="ECO:0000256" key="1">
    <source>
        <dbReference type="ARBA" id="ARBA00001954"/>
    </source>
</evidence>
<comment type="caution">
    <text evidence="6">The sequence shown here is derived from an EMBL/GenBank/DDBJ whole genome shotgun (WGS) entry which is preliminary data.</text>
</comment>
<gene>
    <name evidence="6" type="ORF">BLA60_36845</name>
</gene>
<dbReference type="InterPro" id="IPR050411">
    <property type="entry name" value="AlphaKG_dependent_hydroxylases"/>
</dbReference>
<accession>A0A7Z0WE42</accession>
<dbReference type="InterPro" id="IPR042098">
    <property type="entry name" value="TauD-like_sf"/>
</dbReference>
<keyword evidence="4" id="KW-0045">Antibiotic biosynthesis</keyword>
<dbReference type="GO" id="GO:0017000">
    <property type="term" value="P:antibiotic biosynthetic process"/>
    <property type="evidence" value="ECO:0007669"/>
    <property type="project" value="UniProtKB-KW"/>
</dbReference>
<dbReference type="OrthoDB" id="9769888at2"/>
<evidence type="ECO:0000313" key="7">
    <source>
        <dbReference type="Proteomes" id="UP000185696"/>
    </source>
</evidence>
<evidence type="ECO:0000313" key="6">
    <source>
        <dbReference type="EMBL" id="OLF05231.1"/>
    </source>
</evidence>
<protein>
    <recommendedName>
        <fullName evidence="5">TauD/TfdA-like domain-containing protein</fullName>
    </recommendedName>
</protein>
<feature type="domain" description="TauD/TfdA-like" evidence="5">
    <location>
        <begin position="30"/>
        <end position="306"/>
    </location>
</feature>
<keyword evidence="3" id="KW-0408">Iron</keyword>
<dbReference type="EMBL" id="MSIF01000031">
    <property type="protein sequence ID" value="OLF05231.1"/>
    <property type="molecule type" value="Genomic_DNA"/>
</dbReference>
<dbReference type="RefSeq" id="WP_075137718.1">
    <property type="nucleotide sequence ID" value="NZ_MSIF01000031.1"/>
</dbReference>
<keyword evidence="2" id="KW-0560">Oxidoreductase</keyword>
<evidence type="ECO:0000259" key="5">
    <source>
        <dbReference type="Pfam" id="PF02668"/>
    </source>
</evidence>
<keyword evidence="7" id="KW-1185">Reference proteome</keyword>